<keyword evidence="2" id="KW-1188">Viral release from host cell</keyword>
<evidence type="ECO:0000256" key="14">
    <source>
        <dbReference type="ARBA" id="ARBA00023113"/>
    </source>
</evidence>
<keyword evidence="19" id="KW-1185">Reference proteome</keyword>
<keyword evidence="11" id="KW-0229">DNA integration</keyword>
<evidence type="ECO:0000256" key="2">
    <source>
        <dbReference type="ARBA" id="ARBA00022612"/>
    </source>
</evidence>
<dbReference type="InterPro" id="IPR036397">
    <property type="entry name" value="RNaseH_sf"/>
</dbReference>
<accession>A0ABQ5GQA6</accession>
<evidence type="ECO:0000259" key="16">
    <source>
        <dbReference type="Pfam" id="PF13976"/>
    </source>
</evidence>
<dbReference type="InterPro" id="IPR054722">
    <property type="entry name" value="PolX-like_BBD"/>
</dbReference>
<evidence type="ECO:0000256" key="3">
    <source>
        <dbReference type="ARBA" id="ARBA00022670"/>
    </source>
</evidence>
<evidence type="ECO:0000256" key="9">
    <source>
        <dbReference type="ARBA" id="ARBA00022840"/>
    </source>
</evidence>
<evidence type="ECO:0000256" key="6">
    <source>
        <dbReference type="ARBA" id="ARBA00022741"/>
    </source>
</evidence>
<evidence type="ECO:0000256" key="13">
    <source>
        <dbReference type="ARBA" id="ARBA00022932"/>
    </source>
</evidence>
<keyword evidence="13" id="KW-0239">DNA-directed DNA polymerase</keyword>
<evidence type="ECO:0000259" key="17">
    <source>
        <dbReference type="Pfam" id="PF22936"/>
    </source>
</evidence>
<keyword evidence="13" id="KW-0808">Transferase</keyword>
<organism evidence="18 19">
    <name type="scientific">Tanacetum coccineum</name>
    <dbReference type="NCBI Taxonomy" id="301880"/>
    <lineage>
        <taxon>Eukaryota</taxon>
        <taxon>Viridiplantae</taxon>
        <taxon>Streptophyta</taxon>
        <taxon>Embryophyta</taxon>
        <taxon>Tracheophyta</taxon>
        <taxon>Spermatophyta</taxon>
        <taxon>Magnoliopsida</taxon>
        <taxon>eudicotyledons</taxon>
        <taxon>Gunneridae</taxon>
        <taxon>Pentapetalae</taxon>
        <taxon>asterids</taxon>
        <taxon>campanulids</taxon>
        <taxon>Asterales</taxon>
        <taxon>Asteraceae</taxon>
        <taxon>Asteroideae</taxon>
        <taxon>Anthemideae</taxon>
        <taxon>Anthemidinae</taxon>
        <taxon>Tanacetum</taxon>
    </lineage>
</organism>
<keyword evidence="9" id="KW-0067">ATP-binding</keyword>
<keyword evidence="8" id="KW-0378">Hydrolase</keyword>
<feature type="domain" description="GAG-pre-integrase" evidence="16">
    <location>
        <begin position="185"/>
        <end position="257"/>
    </location>
</feature>
<dbReference type="InterPro" id="IPR039537">
    <property type="entry name" value="Retrotran_Ty1/copia-like"/>
</dbReference>
<evidence type="ECO:0000256" key="15">
    <source>
        <dbReference type="ARBA" id="ARBA00023172"/>
    </source>
</evidence>
<comment type="function">
    <text evidence="1">The aspartyl protease (PR) mediates the proteolytic cleavages of the Gag and Gag-Pol polyproteins after assembly of the VLP.</text>
</comment>
<keyword evidence="6" id="KW-0547">Nucleotide-binding</keyword>
<dbReference type="Gene3D" id="3.30.420.10">
    <property type="entry name" value="Ribonuclease H-like superfamily/Ribonuclease H"/>
    <property type="match status" value="1"/>
</dbReference>
<keyword evidence="7" id="KW-0255">Endonuclease</keyword>
<evidence type="ECO:0000256" key="11">
    <source>
        <dbReference type="ARBA" id="ARBA00022908"/>
    </source>
</evidence>
<evidence type="ECO:0000313" key="18">
    <source>
        <dbReference type="EMBL" id="GJT77851.1"/>
    </source>
</evidence>
<keyword evidence="15" id="KW-0233">DNA recombination</keyword>
<name>A0ABQ5GQA6_9ASTR</name>
<reference evidence="18" key="2">
    <citation type="submission" date="2022-01" db="EMBL/GenBank/DDBJ databases">
        <authorList>
            <person name="Yamashiro T."/>
            <person name="Shiraishi A."/>
            <person name="Satake H."/>
            <person name="Nakayama K."/>
        </authorList>
    </citation>
    <scope>NUCLEOTIDE SEQUENCE</scope>
</reference>
<dbReference type="InterPro" id="IPR025724">
    <property type="entry name" value="GAG-pre-integrase_dom"/>
</dbReference>
<keyword evidence="10" id="KW-0460">Magnesium</keyword>
<evidence type="ECO:0000256" key="7">
    <source>
        <dbReference type="ARBA" id="ARBA00022759"/>
    </source>
</evidence>
<evidence type="ECO:0000256" key="10">
    <source>
        <dbReference type="ARBA" id="ARBA00022842"/>
    </source>
</evidence>
<dbReference type="Pfam" id="PF13976">
    <property type="entry name" value="gag_pre-integrs"/>
    <property type="match status" value="1"/>
</dbReference>
<keyword evidence="4" id="KW-0540">Nuclease</keyword>
<evidence type="ECO:0000256" key="8">
    <source>
        <dbReference type="ARBA" id="ARBA00022801"/>
    </source>
</evidence>
<keyword evidence="3" id="KW-0645">Protease</keyword>
<sequence>MNSDSNGHSLPLITESLILQLNSKSVENADLKAQIQDKVFVVTLLKDDLQKLKGKEIVENAAQIPFATTIAPRMFKLDIEPISHRLKNNRDAHEDYLKKIIGNTNTIHGLVERARKQNPSQPLLVSACMFTKHVVQIVLWYLDSGCSKHMTGNCSQLMNFVSKFLGTVRFENDQIAKIIGSRDTNLYTISLYDMLKTSPICLLLRASKTKGWLWHRRLSHVNFGTLNKLAKDGLARGIPKLKFMKDHLHSACALGKSKKSSYQPKAKDTNQEKLYLLHMDLCGPMRVESINGKKYILVIVDDYS</sequence>
<reference evidence="18" key="1">
    <citation type="journal article" date="2022" name="Int. J. Mol. Sci.">
        <title>Draft Genome of Tanacetum Coccineum: Genomic Comparison of Closely Related Tanacetum-Family Plants.</title>
        <authorList>
            <person name="Yamashiro T."/>
            <person name="Shiraishi A."/>
            <person name="Nakayama K."/>
            <person name="Satake H."/>
        </authorList>
    </citation>
    <scope>NUCLEOTIDE SEQUENCE</scope>
</reference>
<proteinExistence type="predicted"/>
<dbReference type="PANTHER" id="PTHR42648">
    <property type="entry name" value="TRANSPOSASE, PUTATIVE-RELATED"/>
    <property type="match status" value="1"/>
</dbReference>
<dbReference type="Pfam" id="PF22936">
    <property type="entry name" value="Pol_BBD"/>
    <property type="match status" value="1"/>
</dbReference>
<gene>
    <name evidence="18" type="ORF">Tco_1044576</name>
</gene>
<evidence type="ECO:0000256" key="5">
    <source>
        <dbReference type="ARBA" id="ARBA00022723"/>
    </source>
</evidence>
<dbReference type="EMBL" id="BQNB010018750">
    <property type="protein sequence ID" value="GJT77851.1"/>
    <property type="molecule type" value="Genomic_DNA"/>
</dbReference>
<feature type="domain" description="Retrovirus-related Pol polyprotein from transposon TNT 1-94-like beta-barrel" evidence="17">
    <location>
        <begin position="140"/>
        <end position="183"/>
    </location>
</feature>
<keyword evidence="14" id="KW-0917">Virion maturation</keyword>
<evidence type="ECO:0000313" key="19">
    <source>
        <dbReference type="Proteomes" id="UP001151760"/>
    </source>
</evidence>
<dbReference type="PANTHER" id="PTHR42648:SF11">
    <property type="entry name" value="TRANSPOSON TY4-P GAG-POL POLYPROTEIN"/>
    <property type="match status" value="1"/>
</dbReference>
<evidence type="ECO:0000256" key="4">
    <source>
        <dbReference type="ARBA" id="ARBA00022722"/>
    </source>
</evidence>
<keyword evidence="12" id="KW-0695">RNA-directed DNA polymerase</keyword>
<protein>
    <submittedName>
        <fullName evidence="18">Retrovirus-related pol polyprotein from transposon TNT 1-94</fullName>
    </submittedName>
</protein>
<keyword evidence="5" id="KW-0479">Metal-binding</keyword>
<dbReference type="Proteomes" id="UP001151760">
    <property type="component" value="Unassembled WGS sequence"/>
</dbReference>
<evidence type="ECO:0000256" key="1">
    <source>
        <dbReference type="ARBA" id="ARBA00002180"/>
    </source>
</evidence>
<comment type="caution">
    <text evidence="18">The sequence shown here is derived from an EMBL/GenBank/DDBJ whole genome shotgun (WGS) entry which is preliminary data.</text>
</comment>
<keyword evidence="13" id="KW-0548">Nucleotidyltransferase</keyword>
<evidence type="ECO:0000256" key="12">
    <source>
        <dbReference type="ARBA" id="ARBA00022918"/>
    </source>
</evidence>